<proteinExistence type="predicted"/>
<protein>
    <submittedName>
        <fullName evidence="1">Uncharacterized protein</fullName>
    </submittedName>
</protein>
<reference evidence="1 2" key="1">
    <citation type="journal article" date="2013" name="ISME J.">
        <title>By their genes ye shall know them: genomic signatures of predatory bacteria.</title>
        <authorList>
            <person name="Pasternak Z."/>
            <person name="Pietrokovski S."/>
            <person name="Rotem O."/>
            <person name="Gophna U."/>
            <person name="Lurie-Weinberger M.N."/>
            <person name="Jurkevitch E."/>
        </authorList>
    </citation>
    <scope>NUCLEOTIDE SEQUENCE [LARGE SCALE GENOMIC DNA]</scope>
    <source>
        <strain evidence="1 2">JSS</strain>
    </source>
</reference>
<evidence type="ECO:0000313" key="1">
    <source>
        <dbReference type="EMBL" id="AGH96751.1"/>
    </source>
</evidence>
<gene>
    <name evidence="1" type="ORF">A11Q_2535</name>
</gene>
<dbReference type="Gene3D" id="1.10.10.10">
    <property type="entry name" value="Winged helix-like DNA-binding domain superfamily/Winged helix DNA-binding domain"/>
    <property type="match status" value="1"/>
</dbReference>
<dbReference type="PATRIC" id="fig|1184267.3.peg.2563"/>
<dbReference type="OrthoDB" id="194359at2"/>
<dbReference type="InterPro" id="IPR036388">
    <property type="entry name" value="WH-like_DNA-bd_sf"/>
</dbReference>
<evidence type="ECO:0000313" key="2">
    <source>
        <dbReference type="Proteomes" id="UP000012040"/>
    </source>
</evidence>
<name>M4VFC3_9BACT</name>
<accession>M4VFC3</accession>
<organism evidence="1 2">
    <name type="scientific">Pseudobdellovibrio exovorus JSS</name>
    <dbReference type="NCBI Taxonomy" id="1184267"/>
    <lineage>
        <taxon>Bacteria</taxon>
        <taxon>Pseudomonadati</taxon>
        <taxon>Bdellovibrionota</taxon>
        <taxon>Bdellovibrionia</taxon>
        <taxon>Bdellovibrionales</taxon>
        <taxon>Pseudobdellovibrionaceae</taxon>
        <taxon>Pseudobdellovibrio</taxon>
    </lineage>
</organism>
<dbReference type="AlphaFoldDB" id="M4VFC3"/>
<dbReference type="EMBL" id="CP003537">
    <property type="protein sequence ID" value="AGH96751.1"/>
    <property type="molecule type" value="Genomic_DNA"/>
</dbReference>
<sequence length="172" mass="19269">MRQQLSLKPQDVAVLVKLLALQTDQWKQVDLAKAMGLSQSEVAKSLVRLSKAQLVQNKRVNCSAALEFILHGVKYSFPAEVGALAVGVPTALSSTIHNNMVIHSDEDRYVWPSLHGKIRGQMIKPFYPELPLAALDDSEFYGLMSAIEILRVGRARERKLAERYLESKIKKL</sequence>
<dbReference type="STRING" id="1184267.A11Q_2535"/>
<dbReference type="HOGENOM" id="CLU_099442_0_0_7"/>
<dbReference type="RefSeq" id="WP_015471241.1">
    <property type="nucleotide sequence ID" value="NC_020813.1"/>
</dbReference>
<dbReference type="KEGG" id="bex:A11Q_2535"/>
<dbReference type="eggNOG" id="ENOG502ZI89">
    <property type="taxonomic scope" value="Bacteria"/>
</dbReference>
<dbReference type="Proteomes" id="UP000012040">
    <property type="component" value="Chromosome"/>
</dbReference>
<keyword evidence="2" id="KW-1185">Reference proteome</keyword>